<keyword evidence="2" id="KW-1185">Reference proteome</keyword>
<dbReference type="AlphaFoldDB" id="A0A0L0FEU9"/>
<proteinExistence type="predicted"/>
<dbReference type="GeneID" id="25912968"/>
<dbReference type="RefSeq" id="XP_014148903.1">
    <property type="nucleotide sequence ID" value="XM_014293428.1"/>
</dbReference>
<name>A0A0L0FEU9_9EUKA</name>
<dbReference type="EMBL" id="KQ243918">
    <property type="protein sequence ID" value="KNC75001.1"/>
    <property type="molecule type" value="Genomic_DNA"/>
</dbReference>
<gene>
    <name evidence="1" type="ORF">SARC_12464</name>
</gene>
<dbReference type="Proteomes" id="UP000054560">
    <property type="component" value="Unassembled WGS sequence"/>
</dbReference>
<feature type="non-terminal residue" evidence="1">
    <location>
        <position position="85"/>
    </location>
</feature>
<evidence type="ECO:0000313" key="2">
    <source>
        <dbReference type="Proteomes" id="UP000054560"/>
    </source>
</evidence>
<accession>A0A0L0FEU9</accession>
<protein>
    <submittedName>
        <fullName evidence="1">Uncharacterized protein</fullName>
    </submittedName>
</protein>
<organism evidence="1 2">
    <name type="scientific">Sphaeroforma arctica JP610</name>
    <dbReference type="NCBI Taxonomy" id="667725"/>
    <lineage>
        <taxon>Eukaryota</taxon>
        <taxon>Ichthyosporea</taxon>
        <taxon>Ichthyophonida</taxon>
        <taxon>Sphaeroforma</taxon>
    </lineage>
</organism>
<reference evidence="1 2" key="1">
    <citation type="submission" date="2011-02" db="EMBL/GenBank/DDBJ databases">
        <title>The Genome Sequence of Sphaeroforma arctica JP610.</title>
        <authorList>
            <consortium name="The Broad Institute Genome Sequencing Platform"/>
            <person name="Russ C."/>
            <person name="Cuomo C."/>
            <person name="Young S.K."/>
            <person name="Zeng Q."/>
            <person name="Gargeya S."/>
            <person name="Alvarado L."/>
            <person name="Berlin A."/>
            <person name="Chapman S.B."/>
            <person name="Chen Z."/>
            <person name="Freedman E."/>
            <person name="Gellesch M."/>
            <person name="Goldberg J."/>
            <person name="Griggs A."/>
            <person name="Gujja S."/>
            <person name="Heilman E."/>
            <person name="Heiman D."/>
            <person name="Howarth C."/>
            <person name="Mehta T."/>
            <person name="Neiman D."/>
            <person name="Pearson M."/>
            <person name="Roberts A."/>
            <person name="Saif S."/>
            <person name="Shea T."/>
            <person name="Shenoy N."/>
            <person name="Sisk P."/>
            <person name="Stolte C."/>
            <person name="Sykes S."/>
            <person name="White J."/>
            <person name="Yandava C."/>
            <person name="Burger G."/>
            <person name="Gray M.W."/>
            <person name="Holland P.W.H."/>
            <person name="King N."/>
            <person name="Lang F.B.F."/>
            <person name="Roger A.J."/>
            <person name="Ruiz-Trillo I."/>
            <person name="Haas B."/>
            <person name="Nusbaum C."/>
            <person name="Birren B."/>
        </authorList>
    </citation>
    <scope>NUCLEOTIDE SEQUENCE [LARGE SCALE GENOMIC DNA]</scope>
    <source>
        <strain evidence="1 2">JP610</strain>
    </source>
</reference>
<evidence type="ECO:0000313" key="1">
    <source>
        <dbReference type="EMBL" id="KNC75001.1"/>
    </source>
</evidence>
<sequence>MFESGTLNRKQYVIELFKYSSSLQSDSSDDDDPFAEIDEEEFTEYDENEAYEREQSLHITTEVESLTEQLETATGTQIEEVADKL</sequence>